<dbReference type="EMBL" id="BMAW01039077">
    <property type="protein sequence ID" value="GFU54364.1"/>
    <property type="molecule type" value="Genomic_DNA"/>
</dbReference>
<protein>
    <submittedName>
        <fullName evidence="3">Nucleic-acid-binding protein from transposon X-element</fullName>
    </submittedName>
</protein>
<gene>
    <name evidence="3" type="primary">ORF1</name>
    <name evidence="3" type="ORF">NPIL_470991</name>
</gene>
<name>A0A8X6UUX3_NEPPI</name>
<dbReference type="InterPro" id="IPR006579">
    <property type="entry name" value="Pre_C2HC_dom"/>
</dbReference>
<comment type="caution">
    <text evidence="3">The sequence shown here is derived from an EMBL/GenBank/DDBJ whole genome shotgun (WGS) entry which is preliminary data.</text>
</comment>
<feature type="region of interest" description="Disordered" evidence="1">
    <location>
        <begin position="104"/>
        <end position="139"/>
    </location>
</feature>
<accession>A0A8X6UUX3</accession>
<evidence type="ECO:0000256" key="1">
    <source>
        <dbReference type="SAM" id="MobiDB-lite"/>
    </source>
</evidence>
<evidence type="ECO:0000313" key="4">
    <source>
        <dbReference type="Proteomes" id="UP000887013"/>
    </source>
</evidence>
<dbReference type="OrthoDB" id="8123891at2759"/>
<organism evidence="3 4">
    <name type="scientific">Nephila pilipes</name>
    <name type="common">Giant wood spider</name>
    <name type="synonym">Nephila maculata</name>
    <dbReference type="NCBI Taxonomy" id="299642"/>
    <lineage>
        <taxon>Eukaryota</taxon>
        <taxon>Metazoa</taxon>
        <taxon>Ecdysozoa</taxon>
        <taxon>Arthropoda</taxon>
        <taxon>Chelicerata</taxon>
        <taxon>Arachnida</taxon>
        <taxon>Araneae</taxon>
        <taxon>Araneomorphae</taxon>
        <taxon>Entelegynae</taxon>
        <taxon>Araneoidea</taxon>
        <taxon>Nephilidae</taxon>
        <taxon>Nephila</taxon>
    </lineage>
</organism>
<dbReference type="AlphaFoldDB" id="A0A8X6UUX3"/>
<feature type="domain" description="Pre-C2HC" evidence="2">
    <location>
        <begin position="219"/>
        <end position="287"/>
    </location>
</feature>
<feature type="compositionally biased region" description="Pro residues" evidence="1">
    <location>
        <begin position="350"/>
        <end position="361"/>
    </location>
</feature>
<proteinExistence type="predicted"/>
<dbReference type="Pfam" id="PF07530">
    <property type="entry name" value="PRE_C2HC"/>
    <property type="match status" value="1"/>
</dbReference>
<feature type="region of interest" description="Disordered" evidence="1">
    <location>
        <begin position="344"/>
        <end position="407"/>
    </location>
</feature>
<keyword evidence="4" id="KW-1185">Reference proteome</keyword>
<dbReference type="SMART" id="SM00596">
    <property type="entry name" value="PRE_C2HC"/>
    <property type="match status" value="1"/>
</dbReference>
<evidence type="ECO:0000259" key="2">
    <source>
        <dbReference type="SMART" id="SM00596"/>
    </source>
</evidence>
<sequence>MENNMELENVNDMDKSKYITFHKQLDIEGIVLRMDNAFTAEALNRVINVAEATIIAFKKYPFEDDVTQRNSLIDLDEITDEAKNTYITARKNELRAAAAALDDTIPHHSPRRSIPAQRSPQPSTSSAGNRPRKSDVPPITINKIQSPATLLKKLQEITKIKLVAKLTGTSLRIFPQTPYAYHTIRRYVDEKKLQGHTYMLPEQRKLKAVIRSMPVDMPTQDVAEELLCKGFKTYQIYIMTNKKTGTPMPLFLVILEKNEENQKIFNLKELACMQVTIEALRKKYGLPQCFRCQGFFHSSNYCTRTPRCVKCAGEHLTRECTKPVTTPPTCCLCEGPHPANYLQCPRNPANHPPMPKVPQPKPENSWRKRLANSTPLQQPPQPATLTITEDNFPQLPAPPQQPKQNNKQYQTIKNPLEVLKDPDVQDLYNTLEKFVNIAKNVHTPAKWLQALFKLLN</sequence>
<evidence type="ECO:0000313" key="3">
    <source>
        <dbReference type="EMBL" id="GFU54364.1"/>
    </source>
</evidence>
<reference evidence="3" key="1">
    <citation type="submission" date="2020-08" db="EMBL/GenBank/DDBJ databases">
        <title>Multicomponent nature underlies the extraordinary mechanical properties of spider dragline silk.</title>
        <authorList>
            <person name="Kono N."/>
            <person name="Nakamura H."/>
            <person name="Mori M."/>
            <person name="Yoshida Y."/>
            <person name="Ohtoshi R."/>
            <person name="Malay A.D."/>
            <person name="Moran D.A.P."/>
            <person name="Tomita M."/>
            <person name="Numata K."/>
            <person name="Arakawa K."/>
        </authorList>
    </citation>
    <scope>NUCLEOTIDE SEQUENCE</scope>
</reference>
<dbReference type="Proteomes" id="UP000887013">
    <property type="component" value="Unassembled WGS sequence"/>
</dbReference>
<dbReference type="PANTHER" id="PTHR33273">
    <property type="entry name" value="DOMAIN-CONTAINING PROTEIN, PUTATIVE-RELATED"/>
    <property type="match status" value="1"/>
</dbReference>
<dbReference type="PANTHER" id="PTHR33273:SF2">
    <property type="entry name" value="ENDONUCLEASE_EXONUCLEASE_PHOSPHATASE DOMAIN-CONTAINING PROTEIN"/>
    <property type="match status" value="1"/>
</dbReference>
<feature type="compositionally biased region" description="Polar residues" evidence="1">
    <location>
        <begin position="116"/>
        <end position="128"/>
    </location>
</feature>